<accession>A0A0P0LXU9</accession>
<protein>
    <submittedName>
        <fullName evidence="2">Glutamate synthase [NADPH] large chain</fullName>
        <ecNumber evidence="2">1.4.1.13</ecNumber>
    </submittedName>
</protein>
<dbReference type="GO" id="GO:0004355">
    <property type="term" value="F:glutamate synthase (NADPH) activity"/>
    <property type="evidence" value="ECO:0007669"/>
    <property type="project" value="UniProtKB-EC"/>
</dbReference>
<dbReference type="InterPro" id="IPR035985">
    <property type="entry name" value="Ubiquitin-activating_enz"/>
</dbReference>
<dbReference type="EMBL" id="KT428295">
    <property type="protein sequence ID" value="ALK44286.1"/>
    <property type="molecule type" value="Genomic_DNA"/>
</dbReference>
<keyword evidence="2" id="KW-0560">Oxidoreductase</keyword>
<evidence type="ECO:0000259" key="1">
    <source>
        <dbReference type="Pfam" id="PF00899"/>
    </source>
</evidence>
<dbReference type="EC" id="1.4.1.13" evidence="2"/>
<dbReference type="Gene3D" id="3.40.50.720">
    <property type="entry name" value="NAD(P)-binding Rossmann-like Domain"/>
    <property type="match status" value="1"/>
</dbReference>
<evidence type="ECO:0000313" key="2">
    <source>
        <dbReference type="EMBL" id="ALK44286.1"/>
    </source>
</evidence>
<dbReference type="AlphaFoldDB" id="A0A0P0LXU9"/>
<dbReference type="NCBIfam" id="NF006077">
    <property type="entry name" value="PRK08223.1"/>
    <property type="match status" value="1"/>
</dbReference>
<dbReference type="SUPFAM" id="SSF69572">
    <property type="entry name" value="Activating enzymes of the ubiquitin-like proteins"/>
    <property type="match status" value="1"/>
</dbReference>
<dbReference type="Pfam" id="PF00899">
    <property type="entry name" value="ThiF"/>
    <property type="match status" value="1"/>
</dbReference>
<dbReference type="GO" id="GO:0008641">
    <property type="term" value="F:ubiquitin-like modifier activating enzyme activity"/>
    <property type="evidence" value="ECO:0007669"/>
    <property type="project" value="InterPro"/>
</dbReference>
<reference evidence="2" key="1">
    <citation type="submission" date="2015-08" db="EMBL/GenBank/DDBJ databases">
        <title>Partial sequence of psychrophilic Colwellia sp.</title>
        <authorList>
            <person name="Pankowski J.A."/>
            <person name="Leong J.S."/>
            <person name="Nano F.E."/>
        </authorList>
    </citation>
    <scope>NUCLEOTIDE SEQUENCE</scope>
    <source>
        <strain evidence="2">C1</strain>
    </source>
</reference>
<organism evidence="2">
    <name type="scientific">Colwellia sp. C1</name>
    <dbReference type="NCBI Taxonomy" id="1737566"/>
    <lineage>
        <taxon>Bacteria</taxon>
        <taxon>Pseudomonadati</taxon>
        <taxon>Pseudomonadota</taxon>
        <taxon>Gammaproteobacteria</taxon>
        <taxon>Alteromonadales</taxon>
        <taxon>Colwelliaceae</taxon>
        <taxon>Colwellia</taxon>
    </lineage>
</organism>
<feature type="domain" description="THIF-type NAD/FAD binding fold" evidence="1">
    <location>
        <begin position="9"/>
        <end position="278"/>
    </location>
</feature>
<dbReference type="InterPro" id="IPR045886">
    <property type="entry name" value="ThiF/MoeB/HesA"/>
</dbReference>
<proteinExistence type="predicted"/>
<name>A0A0P0LXU9_9GAMM</name>
<dbReference type="PANTHER" id="PTHR43267:SF1">
    <property type="entry name" value="TRNA THREONYLCARBAMOYLADENOSINE DEHYDRATASE"/>
    <property type="match status" value="1"/>
</dbReference>
<dbReference type="CDD" id="cd01483">
    <property type="entry name" value="E1_enzyme_family"/>
    <property type="match status" value="1"/>
</dbReference>
<dbReference type="GO" id="GO:0061504">
    <property type="term" value="P:cyclic threonylcarbamoyladenosine biosynthetic process"/>
    <property type="evidence" value="ECO:0007669"/>
    <property type="project" value="TreeGrafter"/>
</dbReference>
<sequence length="296" mass="33315">MFNYEEAFSRNIGWVTKAEQQILRNTKVAIGGLGGVGGDHTIVLTRLGISNFHISDLDEYDVPNFNRQAGANMSTLGKAKAAVMEETILGINPEATVNNFDNGITDDNLEAFLEGVDIYVDSLDIFCLDIRRKVFRRCYEKGIPTITAAPMGMGTAFLVFMPSKMSFDEYFAIVDPNQRASEHEKELIFNDNIIRFVIGVSPSVQQRHYLVDRSSVNFLKQKVPSTCMGISLAAGALCTNVLKIILKRGEVVHAPSGLHFDAYRNKLIKTWRPWGNKNPIQKYMFWRVKQLLKDNN</sequence>
<dbReference type="PANTHER" id="PTHR43267">
    <property type="entry name" value="TRNA THREONYLCARBAMOYLADENOSINE DEHYDRATASE"/>
    <property type="match status" value="1"/>
</dbReference>
<dbReference type="InterPro" id="IPR000594">
    <property type="entry name" value="ThiF_NAD_FAD-bd"/>
</dbReference>
<dbReference type="GO" id="GO:0061503">
    <property type="term" value="F:tRNA threonylcarbamoyladenosine dehydratase"/>
    <property type="evidence" value="ECO:0007669"/>
    <property type="project" value="TreeGrafter"/>
</dbReference>